<name>A0ACC1KZG7_9FUNG</name>
<feature type="non-terminal residue" evidence="1">
    <location>
        <position position="240"/>
    </location>
</feature>
<evidence type="ECO:0000313" key="2">
    <source>
        <dbReference type="Proteomes" id="UP001140096"/>
    </source>
</evidence>
<accession>A0ACC1KZG7</accession>
<sequence>MLGQLRAVVTISPGSSHFRNGASTHFPVKLKKRPGIAQEVEVFDNFNGLIGTLEQSVTRTIYALLSDGAIKVLGLMTGPLRGKFIAPILLSFYAGSALAREVVKLFERSGIYLDQSAPETQALLRELDMESNRLTQGMEYVAHHPTRDDSGLVNLDTNSDARIPSVFSDMGLHAVQEGGGGEWHKKKSVYRSLPLPEQMRVEKRKEPEEDPKARLANIKSTFVTLLDLPELDAPPQVITA</sequence>
<comment type="caution">
    <text evidence="1">The sequence shown here is derived from an EMBL/GenBank/DDBJ whole genome shotgun (WGS) entry which is preliminary data.</text>
</comment>
<dbReference type="Proteomes" id="UP001140096">
    <property type="component" value="Unassembled WGS sequence"/>
</dbReference>
<evidence type="ECO:0000313" key="1">
    <source>
        <dbReference type="EMBL" id="KAJ2797954.1"/>
    </source>
</evidence>
<gene>
    <name evidence="1" type="ORF">H4S07_005815</name>
</gene>
<organism evidence="1 2">
    <name type="scientific">Coemansia furcata</name>
    <dbReference type="NCBI Taxonomy" id="417177"/>
    <lineage>
        <taxon>Eukaryota</taxon>
        <taxon>Fungi</taxon>
        <taxon>Fungi incertae sedis</taxon>
        <taxon>Zoopagomycota</taxon>
        <taxon>Kickxellomycotina</taxon>
        <taxon>Kickxellomycetes</taxon>
        <taxon>Kickxellales</taxon>
        <taxon>Kickxellaceae</taxon>
        <taxon>Coemansia</taxon>
    </lineage>
</organism>
<proteinExistence type="predicted"/>
<keyword evidence="2" id="KW-1185">Reference proteome</keyword>
<dbReference type="EMBL" id="JANBUP010003074">
    <property type="protein sequence ID" value="KAJ2797954.1"/>
    <property type="molecule type" value="Genomic_DNA"/>
</dbReference>
<protein>
    <submittedName>
        <fullName evidence="1">Uncharacterized protein</fullName>
    </submittedName>
</protein>
<reference evidence="1" key="1">
    <citation type="submission" date="2022-07" db="EMBL/GenBank/DDBJ databases">
        <title>Phylogenomic reconstructions and comparative analyses of Kickxellomycotina fungi.</title>
        <authorList>
            <person name="Reynolds N.K."/>
            <person name="Stajich J.E."/>
            <person name="Barry K."/>
            <person name="Grigoriev I.V."/>
            <person name="Crous P."/>
            <person name="Smith M.E."/>
        </authorList>
    </citation>
    <scope>NUCLEOTIDE SEQUENCE</scope>
    <source>
        <strain evidence="1">CBS 102833</strain>
    </source>
</reference>